<dbReference type="EMBL" id="JACEEZ010018679">
    <property type="protein sequence ID" value="KAG0716662.1"/>
    <property type="molecule type" value="Genomic_DNA"/>
</dbReference>
<dbReference type="Proteomes" id="UP000770661">
    <property type="component" value="Unassembled WGS sequence"/>
</dbReference>
<protein>
    <submittedName>
        <fullName evidence="2">Uncharacterized protein</fullName>
    </submittedName>
</protein>
<gene>
    <name evidence="2" type="ORF">GWK47_009143</name>
</gene>
<evidence type="ECO:0000313" key="2">
    <source>
        <dbReference type="EMBL" id="KAG0716662.1"/>
    </source>
</evidence>
<name>A0A8J4XYR3_CHIOP</name>
<sequence>MQRVVTRSSLDMTLRTTPPQQLLLQLPGYGHYALDAAVSGPMAVCWPIPCCIDYHKTGLEEVWMSWIAYQGGVFLRAMSQRWQHPSVVHRQPAFTTYLPASPPQNTRKQRVPGGQGGCGARDPYTALSRETRREGARNLTLIPGWPSDSPSRTGVGI</sequence>
<proteinExistence type="predicted"/>
<accession>A0A8J4XYR3</accession>
<feature type="region of interest" description="Disordered" evidence="1">
    <location>
        <begin position="96"/>
        <end position="130"/>
    </location>
</feature>
<comment type="caution">
    <text evidence="2">The sequence shown here is derived from an EMBL/GenBank/DDBJ whole genome shotgun (WGS) entry which is preliminary data.</text>
</comment>
<dbReference type="AlphaFoldDB" id="A0A8J4XYR3"/>
<organism evidence="2 3">
    <name type="scientific">Chionoecetes opilio</name>
    <name type="common">Atlantic snow crab</name>
    <name type="synonym">Cancer opilio</name>
    <dbReference type="NCBI Taxonomy" id="41210"/>
    <lineage>
        <taxon>Eukaryota</taxon>
        <taxon>Metazoa</taxon>
        <taxon>Ecdysozoa</taxon>
        <taxon>Arthropoda</taxon>
        <taxon>Crustacea</taxon>
        <taxon>Multicrustacea</taxon>
        <taxon>Malacostraca</taxon>
        <taxon>Eumalacostraca</taxon>
        <taxon>Eucarida</taxon>
        <taxon>Decapoda</taxon>
        <taxon>Pleocyemata</taxon>
        <taxon>Brachyura</taxon>
        <taxon>Eubrachyura</taxon>
        <taxon>Majoidea</taxon>
        <taxon>Majidae</taxon>
        <taxon>Chionoecetes</taxon>
    </lineage>
</organism>
<evidence type="ECO:0000256" key="1">
    <source>
        <dbReference type="SAM" id="MobiDB-lite"/>
    </source>
</evidence>
<reference evidence="2" key="1">
    <citation type="submission" date="2020-07" db="EMBL/GenBank/DDBJ databases">
        <title>The High-quality genome of the commercially important snow crab, Chionoecetes opilio.</title>
        <authorList>
            <person name="Jeong J.-H."/>
            <person name="Ryu S."/>
        </authorList>
    </citation>
    <scope>NUCLEOTIDE SEQUENCE</scope>
    <source>
        <strain evidence="2">MADBK_172401_WGS</strain>
        <tissue evidence="2">Digestive gland</tissue>
    </source>
</reference>
<evidence type="ECO:0000313" key="3">
    <source>
        <dbReference type="Proteomes" id="UP000770661"/>
    </source>
</evidence>
<keyword evidence="3" id="KW-1185">Reference proteome</keyword>